<dbReference type="AlphaFoldDB" id="A0A455T1N4"/>
<accession>A0A455T1N4</accession>
<dbReference type="PROSITE" id="PS50943">
    <property type="entry name" value="HTH_CROC1"/>
    <property type="match status" value="1"/>
</dbReference>
<dbReference type="EMBL" id="AP019377">
    <property type="protein sequence ID" value="BBH93201.1"/>
    <property type="molecule type" value="Genomic_DNA"/>
</dbReference>
<dbReference type="SMART" id="SM00028">
    <property type="entry name" value="TPR"/>
    <property type="match status" value="2"/>
</dbReference>
<evidence type="ECO:0000259" key="1">
    <source>
        <dbReference type="PROSITE" id="PS50943"/>
    </source>
</evidence>
<sequence length="272" mass="31353">MDQIGRLIREYRERAGMTQSELAARWPRHARFGGGEGVNWKYIQDIEHGRKRIEDQTTLRKVCALLNIPLWRVGLSEYDPLSGVLSCASPFTRCFDLMELTLRQIWQLRKAALLREARQVLARLGSWLDVLQQELPPLQQRDQARFGHLLADYHCLRGVLAVDAGQYQQALAHYQQMEQLARQLNDPAVLAHALMNLGVEYDRRGELQRGIQYLEEACDFALEASKAWSVLVHSYLSRAYARAGEERRFLRANDTALRLSHVLAKNFIEDPD</sequence>
<dbReference type="InterPro" id="IPR001387">
    <property type="entry name" value="Cro/C1-type_HTH"/>
</dbReference>
<dbReference type="InterPro" id="IPR019734">
    <property type="entry name" value="TPR_rpt"/>
</dbReference>
<dbReference type="InterPro" id="IPR010982">
    <property type="entry name" value="Lambda_DNA-bd_dom_sf"/>
</dbReference>
<dbReference type="InterPro" id="IPR011990">
    <property type="entry name" value="TPR-like_helical_dom_sf"/>
</dbReference>
<dbReference type="CDD" id="cd00093">
    <property type="entry name" value="HTH_XRE"/>
    <property type="match status" value="1"/>
</dbReference>
<gene>
    <name evidence="2" type="ORF">KTA_14000</name>
</gene>
<proteinExistence type="predicted"/>
<reference evidence="2" key="1">
    <citation type="submission" date="2018-12" db="EMBL/GenBank/DDBJ databases">
        <title>Novel natural products biosynthetic potential of the class Ktedonobacteria.</title>
        <authorList>
            <person name="Zheng Y."/>
            <person name="Saitou A."/>
            <person name="Wang C.M."/>
            <person name="Toyoda A."/>
            <person name="Minakuchi Y."/>
            <person name="Sekiguchi Y."/>
            <person name="Ueda K."/>
            <person name="Takano H."/>
            <person name="Sakai Y."/>
            <person name="Yokota A."/>
            <person name="Yabe S."/>
        </authorList>
    </citation>
    <scope>NUCLEOTIDE SEQUENCE</scope>
    <source>
        <strain evidence="2">A3-2</strain>
    </source>
</reference>
<protein>
    <recommendedName>
        <fullName evidence="1">HTH cro/C1-type domain-containing protein</fullName>
    </recommendedName>
</protein>
<dbReference type="Gene3D" id="1.25.40.10">
    <property type="entry name" value="Tetratricopeptide repeat domain"/>
    <property type="match status" value="1"/>
</dbReference>
<name>A0A455T1N4_9CHLR</name>
<evidence type="ECO:0000313" key="2">
    <source>
        <dbReference type="EMBL" id="BBH93201.1"/>
    </source>
</evidence>
<organism evidence="2">
    <name type="scientific">Thermogemmatispora argillosa</name>
    <dbReference type="NCBI Taxonomy" id="2045280"/>
    <lineage>
        <taxon>Bacteria</taxon>
        <taxon>Bacillati</taxon>
        <taxon>Chloroflexota</taxon>
        <taxon>Ktedonobacteria</taxon>
        <taxon>Thermogemmatisporales</taxon>
        <taxon>Thermogemmatisporaceae</taxon>
        <taxon>Thermogemmatispora</taxon>
    </lineage>
</organism>
<dbReference type="GO" id="GO:0003677">
    <property type="term" value="F:DNA binding"/>
    <property type="evidence" value="ECO:0007669"/>
    <property type="project" value="InterPro"/>
</dbReference>
<dbReference type="SUPFAM" id="SSF48452">
    <property type="entry name" value="TPR-like"/>
    <property type="match status" value="1"/>
</dbReference>
<dbReference type="SUPFAM" id="SSF47413">
    <property type="entry name" value="lambda repressor-like DNA-binding domains"/>
    <property type="match status" value="1"/>
</dbReference>
<dbReference type="Gene3D" id="1.10.260.40">
    <property type="entry name" value="lambda repressor-like DNA-binding domains"/>
    <property type="match status" value="1"/>
</dbReference>
<feature type="domain" description="HTH cro/C1-type" evidence="1">
    <location>
        <begin position="8"/>
        <end position="25"/>
    </location>
</feature>